<reference evidence="2" key="1">
    <citation type="submission" date="2016-10" db="EMBL/GenBank/DDBJ databases">
        <authorList>
            <person name="Varghese N."/>
            <person name="Submissions S."/>
        </authorList>
    </citation>
    <scope>NUCLEOTIDE SEQUENCE [LARGE SCALE GENOMIC DNA]</scope>
    <source>
        <strain evidence="2">DSM 45245</strain>
    </source>
</reference>
<dbReference type="Proteomes" id="UP000242415">
    <property type="component" value="Unassembled WGS sequence"/>
</dbReference>
<sequence>MLAQRLEKNDHGWILNLGVASRAVHSTDPAVSAAGHEFMLVLKEAGDLDTSTDGKADMTQAEVRIADAQQKLMTACRDLLGEPPWS</sequence>
<evidence type="ECO:0000313" key="1">
    <source>
        <dbReference type="EMBL" id="SDX92536.1"/>
    </source>
</evidence>
<gene>
    <name evidence="1" type="ORF">SAMN05444365_10195</name>
</gene>
<keyword evidence="2" id="KW-1185">Reference proteome</keyword>
<organism evidence="1 2">
    <name type="scientific">Micromonospora pattaloongensis</name>
    <dbReference type="NCBI Taxonomy" id="405436"/>
    <lineage>
        <taxon>Bacteria</taxon>
        <taxon>Bacillati</taxon>
        <taxon>Actinomycetota</taxon>
        <taxon>Actinomycetes</taxon>
        <taxon>Micromonosporales</taxon>
        <taxon>Micromonosporaceae</taxon>
        <taxon>Micromonospora</taxon>
    </lineage>
</organism>
<proteinExistence type="predicted"/>
<name>A0A1H3FNF8_9ACTN</name>
<dbReference type="AlphaFoldDB" id="A0A1H3FNF8"/>
<dbReference type="EMBL" id="FNPH01000001">
    <property type="protein sequence ID" value="SDX92536.1"/>
    <property type="molecule type" value="Genomic_DNA"/>
</dbReference>
<protein>
    <submittedName>
        <fullName evidence="1">Uncharacterized protein</fullName>
    </submittedName>
</protein>
<evidence type="ECO:0000313" key="2">
    <source>
        <dbReference type="Proteomes" id="UP000242415"/>
    </source>
</evidence>
<accession>A0A1H3FNF8</accession>